<dbReference type="RefSeq" id="WP_230869690.1">
    <property type="nucleotide sequence ID" value="NZ_CP046640.1"/>
</dbReference>
<accession>A0A8A7K9G8</accession>
<reference evidence="1" key="1">
    <citation type="submission" date="2019-12" db="EMBL/GenBank/DDBJ databases">
        <authorList>
            <person name="zhang j."/>
            <person name="sun C.M."/>
        </authorList>
    </citation>
    <scope>NUCLEOTIDE SEQUENCE</scope>
    <source>
        <strain evidence="1">NS-1</strain>
    </source>
</reference>
<gene>
    <name evidence="1" type="ORF">GM661_09040</name>
</gene>
<proteinExistence type="predicted"/>
<sequence length="154" mass="15539">MSTVIGVFDKQGNAEQALKQIKKAGISEDKISMVARDEENNDTGYMNQNLTNGTATGGALGGLAGLAASVGALAIPGIGPILAVGPIAAGLSGAAAGGIAGGLVDMGIPEERGNYYENEVKSGKILAAVETEEDKVNDIASHFRNNGASDVETH</sequence>
<dbReference type="PANTHER" id="PTHR36109">
    <property type="entry name" value="MEMBRANE PROTEIN-RELATED"/>
    <property type="match status" value="1"/>
</dbReference>
<dbReference type="InterPro" id="IPR052948">
    <property type="entry name" value="Low_temp-induced_all0457"/>
</dbReference>
<evidence type="ECO:0000313" key="1">
    <source>
        <dbReference type="EMBL" id="QTL98111.1"/>
    </source>
</evidence>
<evidence type="ECO:0008006" key="3">
    <source>
        <dbReference type="Google" id="ProtNLM"/>
    </source>
</evidence>
<dbReference type="Proteomes" id="UP000665020">
    <property type="component" value="Chromosome"/>
</dbReference>
<dbReference type="EMBL" id="CP046640">
    <property type="protein sequence ID" value="QTL98111.1"/>
    <property type="molecule type" value="Genomic_DNA"/>
</dbReference>
<dbReference type="KEGG" id="ifn:GM661_09040"/>
<evidence type="ECO:0000313" key="2">
    <source>
        <dbReference type="Proteomes" id="UP000665020"/>
    </source>
</evidence>
<dbReference type="PANTHER" id="PTHR36109:SF2">
    <property type="entry name" value="MEMBRANE PROTEIN"/>
    <property type="match status" value="1"/>
</dbReference>
<name>A0A8A7K9G8_9FIRM</name>
<dbReference type="AlphaFoldDB" id="A0A8A7K9G8"/>
<organism evidence="1 2">
    <name type="scientific">Iocasia fonsfrigidae</name>
    <dbReference type="NCBI Taxonomy" id="2682810"/>
    <lineage>
        <taxon>Bacteria</taxon>
        <taxon>Bacillati</taxon>
        <taxon>Bacillota</taxon>
        <taxon>Clostridia</taxon>
        <taxon>Halanaerobiales</taxon>
        <taxon>Halanaerobiaceae</taxon>
        <taxon>Iocasia</taxon>
    </lineage>
</organism>
<protein>
    <recommendedName>
        <fullName evidence="3">General stress protein 17M-like domain-containing protein</fullName>
    </recommendedName>
</protein>
<keyword evidence="2" id="KW-1185">Reference proteome</keyword>